<name>A0A6J4PRS8_9ACTN</name>
<dbReference type="EMBL" id="CADCVB010000061">
    <property type="protein sequence ID" value="CAA9418091.1"/>
    <property type="molecule type" value="Genomic_DNA"/>
</dbReference>
<accession>A0A6J4PRS8</accession>
<feature type="compositionally biased region" description="Basic residues" evidence="1">
    <location>
        <begin position="1"/>
        <end position="17"/>
    </location>
</feature>
<sequence>GKQRHRHRPRPYRKVPARRCPTVRYRGGAPDDRRLGGETVVPGQPRACGRSRELGHFENPSVGRRLRPGRRGAAPDNPGQAGAGGSQRPRGNAGRYGEALAAEYLTRPPGRVFLEPV</sequence>
<gene>
    <name evidence="2" type="ORF">AVDCRST_MAG78-830</name>
</gene>
<feature type="non-terminal residue" evidence="2">
    <location>
        <position position="1"/>
    </location>
</feature>
<feature type="region of interest" description="Disordered" evidence="1">
    <location>
        <begin position="1"/>
        <end position="97"/>
    </location>
</feature>
<proteinExistence type="predicted"/>
<evidence type="ECO:0000256" key="1">
    <source>
        <dbReference type="SAM" id="MobiDB-lite"/>
    </source>
</evidence>
<evidence type="ECO:0000313" key="2">
    <source>
        <dbReference type="EMBL" id="CAA9418091.1"/>
    </source>
</evidence>
<reference evidence="2" key="1">
    <citation type="submission" date="2020-02" db="EMBL/GenBank/DDBJ databases">
        <authorList>
            <person name="Meier V. D."/>
        </authorList>
    </citation>
    <scope>NUCLEOTIDE SEQUENCE</scope>
    <source>
        <strain evidence="2">AVDCRST_MAG78</strain>
    </source>
</reference>
<protein>
    <submittedName>
        <fullName evidence="2">Uncharacterized protein</fullName>
    </submittedName>
</protein>
<feature type="non-terminal residue" evidence="2">
    <location>
        <position position="117"/>
    </location>
</feature>
<organism evidence="2">
    <name type="scientific">uncultured Rubrobacteraceae bacterium</name>
    <dbReference type="NCBI Taxonomy" id="349277"/>
    <lineage>
        <taxon>Bacteria</taxon>
        <taxon>Bacillati</taxon>
        <taxon>Actinomycetota</taxon>
        <taxon>Rubrobacteria</taxon>
        <taxon>Rubrobacterales</taxon>
        <taxon>Rubrobacteraceae</taxon>
        <taxon>environmental samples</taxon>
    </lineage>
</organism>
<dbReference type="AlphaFoldDB" id="A0A6J4PRS8"/>